<accession>A0A0A2M638</accession>
<feature type="transmembrane region" description="Helical" evidence="1">
    <location>
        <begin position="37"/>
        <end position="55"/>
    </location>
</feature>
<gene>
    <name evidence="2" type="ORF">Q764_12680</name>
</gene>
<protein>
    <recommendedName>
        <fullName evidence="4">Beta-carotene 15,15'-monooxygenase</fullName>
    </recommendedName>
</protein>
<reference evidence="2 3" key="1">
    <citation type="submission" date="2013-09" db="EMBL/GenBank/DDBJ databases">
        <authorList>
            <person name="Zeng Z."/>
            <person name="Chen C."/>
        </authorList>
    </citation>
    <scope>NUCLEOTIDE SEQUENCE [LARGE SCALE GENOMIC DNA]</scope>
    <source>
        <strain evidence="2 3">GH29-5</strain>
    </source>
</reference>
<organism evidence="2 3">
    <name type="scientific">Flavobacterium suncheonense GH29-5 = DSM 17707</name>
    <dbReference type="NCBI Taxonomy" id="1121899"/>
    <lineage>
        <taxon>Bacteria</taxon>
        <taxon>Pseudomonadati</taxon>
        <taxon>Bacteroidota</taxon>
        <taxon>Flavobacteriia</taxon>
        <taxon>Flavobacteriales</taxon>
        <taxon>Flavobacteriaceae</taxon>
        <taxon>Flavobacterium</taxon>
    </lineage>
</organism>
<feature type="transmembrane region" description="Helical" evidence="1">
    <location>
        <begin position="165"/>
        <end position="190"/>
    </location>
</feature>
<evidence type="ECO:0000256" key="1">
    <source>
        <dbReference type="SAM" id="Phobius"/>
    </source>
</evidence>
<feature type="transmembrane region" description="Helical" evidence="1">
    <location>
        <begin position="125"/>
        <end position="145"/>
    </location>
</feature>
<proteinExistence type="predicted"/>
<name>A0A0A2M638_9FLAO</name>
<dbReference type="OrthoDB" id="709028at2"/>
<keyword evidence="3" id="KW-1185">Reference proteome</keyword>
<dbReference type="RefSeq" id="WP_026980825.1">
    <property type="nucleotide sequence ID" value="NZ_AUCZ01000015.1"/>
</dbReference>
<dbReference type="AlphaFoldDB" id="A0A0A2M638"/>
<dbReference type="EMBL" id="JRLW01000018">
    <property type="protein sequence ID" value="KGO87714.1"/>
    <property type="molecule type" value="Genomic_DNA"/>
</dbReference>
<dbReference type="eggNOG" id="ENOG5031FYV">
    <property type="taxonomic scope" value="Bacteria"/>
</dbReference>
<sequence>MDELDLLKKDWKKNESQYPKVSEQEIYAMLHKKSSSVVKWIFIISVLEIMLWTAISTLTADESYLKTLEHYHISSLMNIFTAVNYGVIAVFIFLFYKNFRNINTTDNVKSLMKNILRTRKTVQYYIWYNLGMIGLTFITIMIATFKYDNRINEIVARSSSTDGNTLFWIVLIGFTFIFFVVIFGLFWLFYRLIYGFLLRRLHKNYEELKKIDL</sequence>
<dbReference type="Proteomes" id="UP000030121">
    <property type="component" value="Unassembled WGS sequence"/>
</dbReference>
<keyword evidence="1" id="KW-1133">Transmembrane helix</keyword>
<evidence type="ECO:0008006" key="4">
    <source>
        <dbReference type="Google" id="ProtNLM"/>
    </source>
</evidence>
<comment type="caution">
    <text evidence="2">The sequence shown here is derived from an EMBL/GenBank/DDBJ whole genome shotgun (WGS) entry which is preliminary data.</text>
</comment>
<feature type="transmembrane region" description="Helical" evidence="1">
    <location>
        <begin position="75"/>
        <end position="96"/>
    </location>
</feature>
<dbReference type="STRING" id="1121899.GCA_000430025_02521"/>
<evidence type="ECO:0000313" key="2">
    <source>
        <dbReference type="EMBL" id="KGO87714.1"/>
    </source>
</evidence>
<keyword evidence="1" id="KW-0472">Membrane</keyword>
<evidence type="ECO:0000313" key="3">
    <source>
        <dbReference type="Proteomes" id="UP000030121"/>
    </source>
</evidence>
<keyword evidence="1" id="KW-0812">Transmembrane</keyword>